<gene>
    <name evidence="7" type="ORF">ENT43_02970</name>
</gene>
<reference evidence="7" key="1">
    <citation type="journal article" date="2020" name="mSystems">
        <title>Genome- and Community-Level Interaction Insights into Carbon Utilization and Element Cycling Functions of Hydrothermarchaeota in Hydrothermal Sediment.</title>
        <authorList>
            <person name="Zhou Z."/>
            <person name="Liu Y."/>
            <person name="Xu W."/>
            <person name="Pan J."/>
            <person name="Luo Z.H."/>
            <person name="Li M."/>
        </authorList>
    </citation>
    <scope>NUCLEOTIDE SEQUENCE [LARGE SCALE GENOMIC DNA]</scope>
    <source>
        <strain evidence="7">SpSt-579</strain>
    </source>
</reference>
<dbReference type="EMBL" id="DSYQ01000013">
    <property type="protein sequence ID" value="HGT71195.1"/>
    <property type="molecule type" value="Genomic_DNA"/>
</dbReference>
<sequence length="185" mass="21201">MMTGIYIAGGILLVLVLWVIALYNGLVSLNMRCNEAESDIDVQTKRRYDLIPNLVETVKGIMKQEQTVFENVTKARSQAMQAQGMEAKAEAENMLSNTLKSLFAVAENYPELKSNQNFLQLQTEIAETENKIEASRRYYNANVRDFNIKIHRFPENIFAARLGFKEDKKLFEALQVERENVKVAF</sequence>
<evidence type="ECO:0000256" key="6">
    <source>
        <dbReference type="SAM" id="Phobius"/>
    </source>
</evidence>
<proteinExistence type="inferred from homology"/>
<keyword evidence="3 6" id="KW-0812">Transmembrane</keyword>
<comment type="subcellular location">
    <subcellularLocation>
        <location evidence="1">Membrane</location>
        <topology evidence="1">Single-pass membrane protein</topology>
    </subcellularLocation>
</comment>
<evidence type="ECO:0000256" key="1">
    <source>
        <dbReference type="ARBA" id="ARBA00004167"/>
    </source>
</evidence>
<comment type="similarity">
    <text evidence="2">Belongs to the LemA family.</text>
</comment>
<dbReference type="PANTHER" id="PTHR34478">
    <property type="entry name" value="PROTEIN LEMA"/>
    <property type="match status" value="1"/>
</dbReference>
<dbReference type="InterPro" id="IPR023353">
    <property type="entry name" value="LemA-like_dom_sf"/>
</dbReference>
<dbReference type="Pfam" id="PF04011">
    <property type="entry name" value="LemA"/>
    <property type="match status" value="1"/>
</dbReference>
<protein>
    <submittedName>
        <fullName evidence="7">LemA family protein</fullName>
    </submittedName>
</protein>
<dbReference type="PANTHER" id="PTHR34478:SF2">
    <property type="entry name" value="MEMBRANE PROTEIN"/>
    <property type="match status" value="1"/>
</dbReference>
<keyword evidence="4 6" id="KW-1133">Transmembrane helix</keyword>
<dbReference type="AlphaFoldDB" id="A0A7C4R3G2"/>
<evidence type="ECO:0000256" key="2">
    <source>
        <dbReference type="ARBA" id="ARBA00008854"/>
    </source>
</evidence>
<dbReference type="Gene3D" id="1.20.1440.20">
    <property type="entry name" value="LemA-like domain"/>
    <property type="match status" value="1"/>
</dbReference>
<evidence type="ECO:0000256" key="5">
    <source>
        <dbReference type="ARBA" id="ARBA00023136"/>
    </source>
</evidence>
<comment type="caution">
    <text evidence="7">The sequence shown here is derived from an EMBL/GenBank/DDBJ whole genome shotgun (WGS) entry which is preliminary data.</text>
</comment>
<dbReference type="GO" id="GO:0016020">
    <property type="term" value="C:membrane"/>
    <property type="evidence" value="ECO:0007669"/>
    <property type="project" value="UniProtKB-SubCell"/>
</dbReference>
<dbReference type="SUPFAM" id="SSF140478">
    <property type="entry name" value="LemA-like"/>
    <property type="match status" value="1"/>
</dbReference>
<accession>A0A7C4R3G2</accession>
<evidence type="ECO:0000256" key="4">
    <source>
        <dbReference type="ARBA" id="ARBA00022989"/>
    </source>
</evidence>
<evidence type="ECO:0000256" key="3">
    <source>
        <dbReference type="ARBA" id="ARBA00022692"/>
    </source>
</evidence>
<evidence type="ECO:0000313" key="7">
    <source>
        <dbReference type="EMBL" id="HGT71195.1"/>
    </source>
</evidence>
<feature type="transmembrane region" description="Helical" evidence="6">
    <location>
        <begin position="6"/>
        <end position="26"/>
    </location>
</feature>
<keyword evidence="5 6" id="KW-0472">Membrane</keyword>
<name>A0A7C4R3G2_UNCC3</name>
<organism evidence="7">
    <name type="scientific">candidate division CPR3 bacterium</name>
    <dbReference type="NCBI Taxonomy" id="2268181"/>
    <lineage>
        <taxon>Bacteria</taxon>
        <taxon>Bacteria division CPR3</taxon>
    </lineage>
</organism>
<dbReference type="InterPro" id="IPR007156">
    <property type="entry name" value="MamQ_LemA"/>
</dbReference>